<comment type="caution">
    <text evidence="1">The sequence shown here is derived from an EMBL/GenBank/DDBJ whole genome shotgun (WGS) entry which is preliminary data.</text>
</comment>
<reference evidence="1" key="1">
    <citation type="submission" date="2022-12" db="EMBL/GenBank/DDBJ databases">
        <authorList>
            <person name="Petersen C."/>
        </authorList>
    </citation>
    <scope>NUCLEOTIDE SEQUENCE</scope>
    <source>
        <strain evidence="1">IBT 16125</strain>
    </source>
</reference>
<sequence>MLQLMLGSPHIITSRDTVEPRRRLQQELEAARINWQALTTSRNNTQMLMFAGNFQTSSKHGAILSPW</sequence>
<organism evidence="1 2">
    <name type="scientific">Penicillium daleae</name>
    <dbReference type="NCBI Taxonomy" id="63821"/>
    <lineage>
        <taxon>Eukaryota</taxon>
        <taxon>Fungi</taxon>
        <taxon>Dikarya</taxon>
        <taxon>Ascomycota</taxon>
        <taxon>Pezizomycotina</taxon>
        <taxon>Eurotiomycetes</taxon>
        <taxon>Eurotiomycetidae</taxon>
        <taxon>Eurotiales</taxon>
        <taxon>Aspergillaceae</taxon>
        <taxon>Penicillium</taxon>
    </lineage>
</organism>
<dbReference type="GeneID" id="81594717"/>
<keyword evidence="2" id="KW-1185">Reference proteome</keyword>
<name>A0AAD6CA91_9EURO</name>
<reference evidence="1" key="2">
    <citation type="journal article" date="2023" name="IMA Fungus">
        <title>Comparative genomic study of the Penicillium genus elucidates a diverse pangenome and 15 lateral gene transfer events.</title>
        <authorList>
            <person name="Petersen C."/>
            <person name="Sorensen T."/>
            <person name="Nielsen M.R."/>
            <person name="Sondergaard T.E."/>
            <person name="Sorensen J.L."/>
            <person name="Fitzpatrick D.A."/>
            <person name="Frisvad J.C."/>
            <person name="Nielsen K.L."/>
        </authorList>
    </citation>
    <scope>NUCLEOTIDE SEQUENCE</scope>
    <source>
        <strain evidence="1">IBT 16125</strain>
    </source>
</reference>
<evidence type="ECO:0000313" key="1">
    <source>
        <dbReference type="EMBL" id="KAJ5459539.1"/>
    </source>
</evidence>
<dbReference type="Proteomes" id="UP001213681">
    <property type="component" value="Unassembled WGS sequence"/>
</dbReference>
<dbReference type="EMBL" id="JAPVEA010000002">
    <property type="protein sequence ID" value="KAJ5459539.1"/>
    <property type="molecule type" value="Genomic_DNA"/>
</dbReference>
<gene>
    <name evidence="1" type="ORF">N7458_001091</name>
</gene>
<evidence type="ECO:0000313" key="2">
    <source>
        <dbReference type="Proteomes" id="UP001213681"/>
    </source>
</evidence>
<protein>
    <submittedName>
        <fullName evidence="1">Uncharacterized protein</fullName>
    </submittedName>
</protein>
<proteinExistence type="predicted"/>
<dbReference type="AlphaFoldDB" id="A0AAD6CA91"/>
<dbReference type="RefSeq" id="XP_056768581.1">
    <property type="nucleotide sequence ID" value="XM_056904474.1"/>
</dbReference>
<accession>A0AAD6CA91</accession>